<protein>
    <recommendedName>
        <fullName evidence="4">Chloramphenicol acetyltransferase</fullName>
    </recommendedName>
</protein>
<dbReference type="GO" id="GO:0008811">
    <property type="term" value="F:chloramphenicol O-acetyltransferase activity"/>
    <property type="evidence" value="ECO:0007669"/>
    <property type="project" value="InterPro"/>
</dbReference>
<evidence type="ECO:0000256" key="1">
    <source>
        <dbReference type="PIRSR" id="PIRSR000440-1"/>
    </source>
</evidence>
<dbReference type="SMART" id="SM01059">
    <property type="entry name" value="CAT"/>
    <property type="match status" value="1"/>
</dbReference>
<feature type="active site" description="Proton acceptor" evidence="1">
    <location>
        <position position="185"/>
    </location>
</feature>
<gene>
    <name evidence="2" type="ORF">SE18_07515</name>
</gene>
<name>A0A0N8GSW6_9CHLR</name>
<comment type="caution">
    <text evidence="2">The sequence shown here is derived from an EMBL/GenBank/DDBJ whole genome shotgun (WGS) entry which is preliminary data.</text>
</comment>
<dbReference type="InterPro" id="IPR001707">
    <property type="entry name" value="Cmp_AcTrfase"/>
</dbReference>
<evidence type="ECO:0000313" key="2">
    <source>
        <dbReference type="EMBL" id="KPL90442.1"/>
    </source>
</evidence>
<accession>A0A0N8GSW6</accession>
<reference evidence="2 3" key="1">
    <citation type="submission" date="2015-07" db="EMBL/GenBank/DDBJ databases">
        <title>Whole genome sequence of Herpetosiphon geysericola DSM 7119.</title>
        <authorList>
            <person name="Hemp J."/>
            <person name="Ward L.M."/>
            <person name="Pace L.A."/>
            <person name="Fischer W.W."/>
        </authorList>
    </citation>
    <scope>NUCLEOTIDE SEQUENCE [LARGE SCALE GENOMIC DNA]</scope>
    <source>
        <strain evidence="2 3">DSM 7119</strain>
    </source>
</reference>
<keyword evidence="3" id="KW-1185">Reference proteome</keyword>
<dbReference type="Gene3D" id="3.30.559.10">
    <property type="entry name" value="Chloramphenicol acetyltransferase-like domain"/>
    <property type="match status" value="1"/>
</dbReference>
<proteinExistence type="predicted"/>
<evidence type="ECO:0008006" key="4">
    <source>
        <dbReference type="Google" id="ProtNLM"/>
    </source>
</evidence>
<dbReference type="AlphaFoldDB" id="A0A0N8GSW6"/>
<dbReference type="PIRSF" id="PIRSF000440">
    <property type="entry name" value="CAT"/>
    <property type="match status" value="1"/>
</dbReference>
<dbReference type="STRING" id="70996.SE18_07515"/>
<dbReference type="SUPFAM" id="SSF52777">
    <property type="entry name" value="CoA-dependent acyltransferases"/>
    <property type="match status" value="1"/>
</dbReference>
<evidence type="ECO:0000313" key="3">
    <source>
        <dbReference type="Proteomes" id="UP000050277"/>
    </source>
</evidence>
<dbReference type="EMBL" id="LGKP01000012">
    <property type="protein sequence ID" value="KPL90442.1"/>
    <property type="molecule type" value="Genomic_DNA"/>
</dbReference>
<sequence>MRTIDLATWPRRQHFAHYHSMTYPHFSLAANIDIQTWYQAIKARQMRLSTSLTFVFARAANEQVAFRWRIRGDSVVEHDQVDPSPTVLLDNDLFSFCVIPYRPTYAEFEPLAEAKVAAVKTNPTMSDEPGQDNLLYMTSIPWVSFTGIMHPVHLNPIDSVPRISWGKHTLEGQRRLMPLAVQVHHSLMDGLHVGRFYERVQAILDNPDEFLG</sequence>
<dbReference type="InterPro" id="IPR023213">
    <property type="entry name" value="CAT-like_dom_sf"/>
</dbReference>
<dbReference type="Proteomes" id="UP000050277">
    <property type="component" value="Unassembled WGS sequence"/>
</dbReference>
<dbReference type="PANTHER" id="PTHR38474:SF1">
    <property type="entry name" value="SLR0299 PROTEIN"/>
    <property type="match status" value="1"/>
</dbReference>
<dbReference type="PANTHER" id="PTHR38474">
    <property type="entry name" value="SLR0299 PROTEIN"/>
    <property type="match status" value="1"/>
</dbReference>
<organism evidence="2 3">
    <name type="scientific">Herpetosiphon geysericola</name>
    <dbReference type="NCBI Taxonomy" id="70996"/>
    <lineage>
        <taxon>Bacteria</taxon>
        <taxon>Bacillati</taxon>
        <taxon>Chloroflexota</taxon>
        <taxon>Chloroflexia</taxon>
        <taxon>Herpetosiphonales</taxon>
        <taxon>Herpetosiphonaceae</taxon>
        <taxon>Herpetosiphon</taxon>
    </lineage>
</organism>
<dbReference type="PATRIC" id="fig|70996.4.peg.4861"/>
<dbReference type="Pfam" id="PF00302">
    <property type="entry name" value="CAT"/>
    <property type="match status" value="1"/>
</dbReference>
<dbReference type="RefSeq" id="WP_054533815.1">
    <property type="nucleotide sequence ID" value="NZ_LGKP01000012.1"/>
</dbReference>
<dbReference type="OrthoDB" id="9801766at2"/>